<keyword evidence="2" id="KW-1185">Reference proteome</keyword>
<dbReference type="OrthoDB" id="5701716at2"/>
<dbReference type="SUPFAM" id="SSF160574">
    <property type="entry name" value="BT0923-like"/>
    <property type="match status" value="1"/>
</dbReference>
<protein>
    <submittedName>
        <fullName evidence="1">Uncharacterized protein</fullName>
    </submittedName>
</protein>
<accession>A0A371RKJ2</accession>
<evidence type="ECO:0000313" key="1">
    <source>
        <dbReference type="EMBL" id="RFB05980.1"/>
    </source>
</evidence>
<comment type="caution">
    <text evidence="1">The sequence shown here is derived from an EMBL/GenBank/DDBJ whole genome shotgun (WGS) entry which is preliminary data.</text>
</comment>
<evidence type="ECO:0000313" key="2">
    <source>
        <dbReference type="Proteomes" id="UP000264589"/>
    </source>
</evidence>
<sequence length="153" mass="17141">MSILLASLSLFALNPDKADVEMSDVPEAVIDVAKSVRPDVTFTEAERETRNGVVYYDLEGEDSAGHEWELDIMQTDDGWEVVEIQRDIDAKTAPAPVLAALKEMAPDFAVTRTIESTQTDGRIVYEFFDADGGKREVLWDGEAAEFLEEEWEH</sequence>
<dbReference type="InParanoid" id="A0A371RKJ2"/>
<name>A0A371RKJ2_9PROT</name>
<reference evidence="1 2" key="1">
    <citation type="submission" date="2018-08" db="EMBL/GenBank/DDBJ databases">
        <title>Parvularcula sp. SM1705, isolated from surface water of the South Sea China.</title>
        <authorList>
            <person name="Sun L."/>
        </authorList>
    </citation>
    <scope>NUCLEOTIDE SEQUENCE [LARGE SCALE GENOMIC DNA]</scope>
    <source>
        <strain evidence="1 2">SM1705</strain>
    </source>
</reference>
<dbReference type="EMBL" id="QUQO01000001">
    <property type="protein sequence ID" value="RFB05980.1"/>
    <property type="molecule type" value="Genomic_DNA"/>
</dbReference>
<dbReference type="Proteomes" id="UP000264589">
    <property type="component" value="Unassembled WGS sequence"/>
</dbReference>
<dbReference type="AlphaFoldDB" id="A0A371RKJ2"/>
<gene>
    <name evidence="1" type="ORF">DX908_12340</name>
</gene>
<organism evidence="1 2">
    <name type="scientific">Parvularcula marina</name>
    <dbReference type="NCBI Taxonomy" id="2292771"/>
    <lineage>
        <taxon>Bacteria</taxon>
        <taxon>Pseudomonadati</taxon>
        <taxon>Pseudomonadota</taxon>
        <taxon>Alphaproteobacteria</taxon>
        <taxon>Parvularculales</taxon>
        <taxon>Parvularculaceae</taxon>
        <taxon>Parvularcula</taxon>
    </lineage>
</organism>
<proteinExistence type="predicted"/>
<dbReference type="RefSeq" id="WP_116392613.1">
    <property type="nucleotide sequence ID" value="NZ_QUQO01000001.1"/>
</dbReference>